<dbReference type="PANTHER" id="PTHR36195:SF4">
    <property type="entry name" value="DOMAIN PROTEIN, PUTATIVE (AFU_ORTHOLOGUE AFUA_5G01990)-RELATED"/>
    <property type="match status" value="1"/>
</dbReference>
<organism evidence="2 3">
    <name type="scientific">Clohesyomyces aquaticus</name>
    <dbReference type="NCBI Taxonomy" id="1231657"/>
    <lineage>
        <taxon>Eukaryota</taxon>
        <taxon>Fungi</taxon>
        <taxon>Dikarya</taxon>
        <taxon>Ascomycota</taxon>
        <taxon>Pezizomycotina</taxon>
        <taxon>Dothideomycetes</taxon>
        <taxon>Pleosporomycetidae</taxon>
        <taxon>Pleosporales</taxon>
        <taxon>Lindgomycetaceae</taxon>
        <taxon>Clohesyomyces</taxon>
    </lineage>
</organism>
<feature type="chain" id="PRO_5012688772" description="BYS1 domain protein" evidence="1">
    <location>
        <begin position="22"/>
        <end position="158"/>
    </location>
</feature>
<dbReference type="PANTHER" id="PTHR36195">
    <property type="entry name" value="DOMAIN PROTEIN, PUTATIVE (AFU_ORTHOLOGUE AFUA_5G01990)-RELATED-RELATED"/>
    <property type="match status" value="1"/>
</dbReference>
<evidence type="ECO:0000313" key="3">
    <source>
        <dbReference type="Proteomes" id="UP000193144"/>
    </source>
</evidence>
<keyword evidence="3" id="KW-1185">Reference proteome</keyword>
<dbReference type="Proteomes" id="UP000193144">
    <property type="component" value="Unassembled WGS sequence"/>
</dbReference>
<name>A0A1Y1ZRY9_9PLEO</name>
<dbReference type="AlphaFoldDB" id="A0A1Y1ZRY9"/>
<evidence type="ECO:0000256" key="1">
    <source>
        <dbReference type="SAM" id="SignalP"/>
    </source>
</evidence>
<dbReference type="InterPro" id="IPR006771">
    <property type="entry name" value="CetA-like"/>
</dbReference>
<evidence type="ECO:0000313" key="2">
    <source>
        <dbReference type="EMBL" id="ORY13029.1"/>
    </source>
</evidence>
<dbReference type="STRING" id="1231657.A0A1Y1ZRY9"/>
<accession>A0A1Y1ZRY9</accession>
<dbReference type="OrthoDB" id="3682664at2759"/>
<sequence length="158" mass="16926">MRLVAAISAIVAFSLASTAHAAFASVVNQCDTSVWITSTDSKTGPTTQIASTGIWSEALHFDPKTGIAITITTTKDGLWTAASTITYSYTINQASNLVYYDLDMKYGLNAAWTKGQLLVTTPYANCSSISWLHGVPPLDDRTQACQITDILLTLCAPE</sequence>
<dbReference type="Pfam" id="PF04681">
    <property type="entry name" value="Bys1"/>
    <property type="match status" value="1"/>
</dbReference>
<evidence type="ECO:0008006" key="4">
    <source>
        <dbReference type="Google" id="ProtNLM"/>
    </source>
</evidence>
<dbReference type="EMBL" id="MCFA01000045">
    <property type="protein sequence ID" value="ORY13029.1"/>
    <property type="molecule type" value="Genomic_DNA"/>
</dbReference>
<proteinExistence type="predicted"/>
<keyword evidence="1" id="KW-0732">Signal</keyword>
<feature type="signal peptide" evidence="1">
    <location>
        <begin position="1"/>
        <end position="21"/>
    </location>
</feature>
<protein>
    <recommendedName>
        <fullName evidence="4">BYS1 domain protein</fullName>
    </recommendedName>
</protein>
<reference evidence="2 3" key="1">
    <citation type="submission" date="2016-07" db="EMBL/GenBank/DDBJ databases">
        <title>Pervasive Adenine N6-methylation of Active Genes in Fungi.</title>
        <authorList>
            <consortium name="DOE Joint Genome Institute"/>
            <person name="Mondo S.J."/>
            <person name="Dannebaum R.O."/>
            <person name="Kuo R.C."/>
            <person name="Labutti K."/>
            <person name="Haridas S."/>
            <person name="Kuo A."/>
            <person name="Salamov A."/>
            <person name="Ahrendt S.R."/>
            <person name="Lipzen A."/>
            <person name="Sullivan W."/>
            <person name="Andreopoulos W.B."/>
            <person name="Clum A."/>
            <person name="Lindquist E."/>
            <person name="Daum C."/>
            <person name="Ramamoorthy G.K."/>
            <person name="Gryganskyi A."/>
            <person name="Culley D."/>
            <person name="Magnuson J.K."/>
            <person name="James T.Y."/>
            <person name="O'Malley M.A."/>
            <person name="Stajich J.E."/>
            <person name="Spatafora J.W."/>
            <person name="Visel A."/>
            <person name="Grigoriev I.V."/>
        </authorList>
    </citation>
    <scope>NUCLEOTIDE SEQUENCE [LARGE SCALE GENOMIC DNA]</scope>
    <source>
        <strain evidence="2 3">CBS 115471</strain>
    </source>
</reference>
<gene>
    <name evidence="2" type="ORF">BCR34DRAFT_600151</name>
</gene>
<comment type="caution">
    <text evidence="2">The sequence shown here is derived from an EMBL/GenBank/DDBJ whole genome shotgun (WGS) entry which is preliminary data.</text>
</comment>